<comment type="caution">
    <text evidence="4">The sequence shown here is derived from an EMBL/GenBank/DDBJ whole genome shotgun (WGS) entry which is preliminary data.</text>
</comment>
<dbReference type="Pfam" id="PF07910">
    <property type="entry name" value="Peptidase_C78"/>
    <property type="match status" value="1"/>
</dbReference>
<evidence type="ECO:0000256" key="2">
    <source>
        <dbReference type="SAM" id="MobiDB-lite"/>
    </source>
</evidence>
<proteinExistence type="predicted"/>
<organism evidence="4 5">
    <name type="scientific">Circinella minor</name>
    <dbReference type="NCBI Taxonomy" id="1195481"/>
    <lineage>
        <taxon>Eukaryota</taxon>
        <taxon>Fungi</taxon>
        <taxon>Fungi incertae sedis</taxon>
        <taxon>Mucoromycota</taxon>
        <taxon>Mucoromycotina</taxon>
        <taxon>Mucoromycetes</taxon>
        <taxon>Mucorales</taxon>
        <taxon>Lichtheimiaceae</taxon>
        <taxon>Circinella</taxon>
    </lineage>
</organism>
<accession>A0A8H7VK02</accession>
<reference evidence="4 5" key="1">
    <citation type="submission" date="2020-12" db="EMBL/GenBank/DDBJ databases">
        <title>Metabolic potential, ecology and presence of endohyphal bacteria is reflected in genomic diversity of Mucoromycotina.</title>
        <authorList>
            <person name="Muszewska A."/>
            <person name="Okrasinska A."/>
            <person name="Steczkiewicz K."/>
            <person name="Drgas O."/>
            <person name="Orlowska M."/>
            <person name="Perlinska-Lenart U."/>
            <person name="Aleksandrzak-Piekarczyk T."/>
            <person name="Szatraj K."/>
            <person name="Zielenkiewicz U."/>
            <person name="Pilsyk S."/>
            <person name="Malc E."/>
            <person name="Mieczkowski P."/>
            <person name="Kruszewska J.S."/>
            <person name="Biernat P."/>
            <person name="Pawlowska J."/>
        </authorList>
    </citation>
    <scope>NUCLEOTIDE SEQUENCE [LARGE SCALE GENOMIC DNA]</scope>
    <source>
        <strain evidence="4 5">CBS 142.35</strain>
    </source>
</reference>
<dbReference type="Proteomes" id="UP000646827">
    <property type="component" value="Unassembled WGS sequence"/>
</dbReference>
<dbReference type="PANTHER" id="PTHR48153:SF4">
    <property type="entry name" value="UBIQUITIN CARBOXYL-TERMINAL HYDROLASE MUG105"/>
    <property type="match status" value="1"/>
</dbReference>
<evidence type="ECO:0000256" key="1">
    <source>
        <dbReference type="ARBA" id="ARBA00022801"/>
    </source>
</evidence>
<feature type="compositionally biased region" description="Acidic residues" evidence="2">
    <location>
        <begin position="338"/>
        <end position="350"/>
    </location>
</feature>
<feature type="domain" description="UFSP1/2/DUB catalytic" evidence="3">
    <location>
        <begin position="112"/>
        <end position="314"/>
    </location>
</feature>
<sequence>MQLYHMESRHPDERTTTTTPIENKPLQGISPLKRKESYESDLYQQKSVKRQQKEYDHEDIIITRNYARTFINADEELWQILSALEEKSRTPGVIPRLEPQFTNLNHKKKKSTVSAYLCSPYTDHIATGFMDLGWGCGYRNCQMLMTFLQRKQEAGDSILRQVTDISGLQLLLERAWKEGFDSQGAKQLNNRVYKTRKWIGTTEVYSMLVYLGIRCTILDFHRPSGPNNTHETLFDWIQSYFQNAVSKQKQQDENEEEGHSTNNKKDKIVHITQRPPLYLQHSGHSRTVIGIELLKDGKRNLIMFDPGRRMLRSYRSRTEPEDDMDESTLSSSCSQNGDSEEEEEEEEEDSDNKSQSRKISEQQEKKSTSFASRILSNWKPRTHLPSNLLRPFRVDAKAIAKNRQYQLLVLGEVKDERPEGGYLSWNDEKGYLLDENEREAMKIVTSTDAL</sequence>
<name>A0A8H7VK02_9FUNG</name>
<feature type="compositionally biased region" description="Basic and acidic residues" evidence="2">
    <location>
        <begin position="249"/>
        <end position="268"/>
    </location>
</feature>
<feature type="compositionally biased region" description="Basic and acidic residues" evidence="2">
    <location>
        <begin position="351"/>
        <end position="367"/>
    </location>
</feature>
<feature type="compositionally biased region" description="Basic and acidic residues" evidence="2">
    <location>
        <begin position="1"/>
        <end position="15"/>
    </location>
</feature>
<gene>
    <name evidence="4" type="ORF">INT45_007384</name>
</gene>
<dbReference type="EMBL" id="JAEPRB010000303">
    <property type="protein sequence ID" value="KAG2217374.1"/>
    <property type="molecule type" value="Genomic_DNA"/>
</dbReference>
<evidence type="ECO:0000259" key="3">
    <source>
        <dbReference type="Pfam" id="PF07910"/>
    </source>
</evidence>
<dbReference type="OrthoDB" id="288987at2759"/>
<evidence type="ECO:0000313" key="4">
    <source>
        <dbReference type="EMBL" id="KAG2217374.1"/>
    </source>
</evidence>
<dbReference type="InterPro" id="IPR012462">
    <property type="entry name" value="UFSP1/2_DUB_cat"/>
</dbReference>
<dbReference type="AlphaFoldDB" id="A0A8H7VK02"/>
<dbReference type="PANTHER" id="PTHR48153">
    <property type="entry name" value="UFM1-SPECIFIC PROTEASE 2"/>
    <property type="match status" value="1"/>
</dbReference>
<keyword evidence="1" id="KW-0378">Hydrolase</keyword>
<feature type="region of interest" description="Disordered" evidence="2">
    <location>
        <begin position="1"/>
        <end position="45"/>
    </location>
</feature>
<protein>
    <recommendedName>
        <fullName evidence="3">UFSP1/2/DUB catalytic domain-containing protein</fullName>
    </recommendedName>
</protein>
<evidence type="ECO:0000313" key="5">
    <source>
        <dbReference type="Proteomes" id="UP000646827"/>
    </source>
</evidence>
<feature type="region of interest" description="Disordered" evidence="2">
    <location>
        <begin position="313"/>
        <end position="374"/>
    </location>
</feature>
<feature type="compositionally biased region" description="Polar residues" evidence="2">
    <location>
        <begin position="327"/>
        <end position="337"/>
    </location>
</feature>
<dbReference type="GO" id="GO:0019783">
    <property type="term" value="F:ubiquitin-like protein peptidase activity"/>
    <property type="evidence" value="ECO:0007669"/>
    <property type="project" value="TreeGrafter"/>
</dbReference>
<feature type="region of interest" description="Disordered" evidence="2">
    <location>
        <begin position="247"/>
        <end position="268"/>
    </location>
</feature>
<dbReference type="Gene3D" id="3.90.70.130">
    <property type="match status" value="1"/>
</dbReference>
<keyword evidence="5" id="KW-1185">Reference proteome</keyword>